<sequence length="153" mass="17582">MSTLEKFGKFNKLIHVQFEQDLWAVKRYSKRSTEHPFVSTRHTTLYGLLSGTPISNCCVSSHPLQPGVEGLLLECPLLADAPFDKWQMTLNIMHRGKWISMKHSVNMPVSAIWCSSMRDPLPLPYVLRRFCVHLELLNCTQILSNISDSFVYE</sequence>
<name>A0A8X7BYQ1_9ARAC</name>
<keyword evidence="2" id="KW-1185">Reference proteome</keyword>
<dbReference type="Proteomes" id="UP000886998">
    <property type="component" value="Unassembled WGS sequence"/>
</dbReference>
<comment type="caution">
    <text evidence="1">The sequence shown here is derived from an EMBL/GenBank/DDBJ whole genome shotgun (WGS) entry which is preliminary data.</text>
</comment>
<evidence type="ECO:0000313" key="1">
    <source>
        <dbReference type="EMBL" id="GFY47913.1"/>
    </source>
</evidence>
<dbReference type="EMBL" id="BMAV01006202">
    <property type="protein sequence ID" value="GFY47913.1"/>
    <property type="molecule type" value="Genomic_DNA"/>
</dbReference>
<reference evidence="1" key="1">
    <citation type="submission" date="2020-08" db="EMBL/GenBank/DDBJ databases">
        <title>Multicomponent nature underlies the extraordinary mechanical properties of spider dragline silk.</title>
        <authorList>
            <person name="Kono N."/>
            <person name="Nakamura H."/>
            <person name="Mori M."/>
            <person name="Yoshida Y."/>
            <person name="Ohtoshi R."/>
            <person name="Malay A.D."/>
            <person name="Moran D.A.P."/>
            <person name="Tomita M."/>
            <person name="Numata K."/>
            <person name="Arakawa K."/>
        </authorList>
    </citation>
    <scope>NUCLEOTIDE SEQUENCE</scope>
</reference>
<proteinExistence type="predicted"/>
<accession>A0A8X7BYQ1</accession>
<gene>
    <name evidence="1" type="ORF">TNIN_364511</name>
</gene>
<evidence type="ECO:0000313" key="2">
    <source>
        <dbReference type="Proteomes" id="UP000886998"/>
    </source>
</evidence>
<protein>
    <submittedName>
        <fullName evidence="1">Uncharacterized protein</fullName>
    </submittedName>
</protein>
<dbReference type="AlphaFoldDB" id="A0A8X7BYQ1"/>
<organism evidence="1 2">
    <name type="scientific">Trichonephila inaurata madagascariensis</name>
    <dbReference type="NCBI Taxonomy" id="2747483"/>
    <lineage>
        <taxon>Eukaryota</taxon>
        <taxon>Metazoa</taxon>
        <taxon>Ecdysozoa</taxon>
        <taxon>Arthropoda</taxon>
        <taxon>Chelicerata</taxon>
        <taxon>Arachnida</taxon>
        <taxon>Araneae</taxon>
        <taxon>Araneomorphae</taxon>
        <taxon>Entelegynae</taxon>
        <taxon>Araneoidea</taxon>
        <taxon>Nephilidae</taxon>
        <taxon>Trichonephila</taxon>
        <taxon>Trichonephila inaurata</taxon>
    </lineage>
</organism>